<dbReference type="GO" id="GO:0017134">
    <property type="term" value="F:fibroblast growth factor binding"/>
    <property type="evidence" value="ECO:0007669"/>
    <property type="project" value="TreeGrafter"/>
</dbReference>
<feature type="repeat" description="Cys-rich GLG1" evidence="8">
    <location>
        <begin position="276"/>
        <end position="336"/>
    </location>
</feature>
<dbReference type="GO" id="GO:0000139">
    <property type="term" value="C:Golgi membrane"/>
    <property type="evidence" value="ECO:0007669"/>
    <property type="project" value="InterPro"/>
</dbReference>
<dbReference type="InterPro" id="IPR017873">
    <property type="entry name" value="Cys-rich_GLG1_repeat_euk"/>
</dbReference>
<evidence type="ECO:0000256" key="8">
    <source>
        <dbReference type="PROSITE-ProRule" id="PRU00622"/>
    </source>
</evidence>
<feature type="repeat" description="Cys-rich GLG1" evidence="8">
    <location>
        <begin position="1139"/>
        <end position="1199"/>
    </location>
</feature>
<evidence type="ECO:0000256" key="10">
    <source>
        <dbReference type="SAM" id="MobiDB-lite"/>
    </source>
</evidence>
<dbReference type="PANTHER" id="PTHR11884:SF1">
    <property type="entry name" value="GOLGI APPARATUS PROTEIN 1"/>
    <property type="match status" value="1"/>
</dbReference>
<feature type="repeat" description="Cys-rich GLG1" evidence="8">
    <location>
        <begin position="814"/>
        <end position="873"/>
    </location>
</feature>
<evidence type="ECO:0008006" key="15">
    <source>
        <dbReference type="Google" id="ProtNLM"/>
    </source>
</evidence>
<reference evidence="13" key="1">
    <citation type="submission" date="2019-08" db="EMBL/GenBank/DDBJ databases">
        <title>The improved chromosome-level genome for the pearl oyster Pinctada fucata martensii using PacBio sequencing and Hi-C.</title>
        <authorList>
            <person name="Zheng Z."/>
        </authorList>
    </citation>
    <scope>NUCLEOTIDE SEQUENCE</scope>
    <source>
        <strain evidence="13">ZZ-2019</strain>
        <tissue evidence="13">Adductor muscle</tissue>
    </source>
</reference>
<dbReference type="Pfam" id="PF00839">
    <property type="entry name" value="Cys_rich_FGFR"/>
    <property type="match status" value="16"/>
</dbReference>
<evidence type="ECO:0000313" key="14">
    <source>
        <dbReference type="Proteomes" id="UP001186944"/>
    </source>
</evidence>
<keyword evidence="2 11" id="KW-0812">Transmembrane</keyword>
<feature type="repeat" description="Cys-rich GLG1" evidence="8">
    <location>
        <begin position="691"/>
        <end position="752"/>
    </location>
</feature>
<evidence type="ECO:0000256" key="11">
    <source>
        <dbReference type="SAM" id="Phobius"/>
    </source>
</evidence>
<dbReference type="InterPro" id="IPR001893">
    <property type="entry name" value="Cys-rich_GLG1_repeat"/>
</dbReference>
<feature type="signal peptide" evidence="12">
    <location>
        <begin position="1"/>
        <end position="25"/>
    </location>
</feature>
<evidence type="ECO:0000256" key="12">
    <source>
        <dbReference type="SAM" id="SignalP"/>
    </source>
</evidence>
<dbReference type="PANTHER" id="PTHR11884">
    <property type="entry name" value="SELECTIN LIGAND RELATED"/>
    <property type="match status" value="1"/>
</dbReference>
<organism evidence="13 14">
    <name type="scientific">Pinctada imbricata</name>
    <name type="common">Atlantic pearl-oyster</name>
    <name type="synonym">Pinctada martensii</name>
    <dbReference type="NCBI Taxonomy" id="66713"/>
    <lineage>
        <taxon>Eukaryota</taxon>
        <taxon>Metazoa</taxon>
        <taxon>Spiralia</taxon>
        <taxon>Lophotrochozoa</taxon>
        <taxon>Mollusca</taxon>
        <taxon>Bivalvia</taxon>
        <taxon>Autobranchia</taxon>
        <taxon>Pteriomorphia</taxon>
        <taxon>Pterioida</taxon>
        <taxon>Pterioidea</taxon>
        <taxon>Pteriidae</taxon>
        <taxon>Pinctada</taxon>
    </lineage>
</organism>
<dbReference type="InterPro" id="IPR039728">
    <property type="entry name" value="GLG1"/>
</dbReference>
<keyword evidence="3 12" id="KW-0732">Signal</keyword>
<feature type="chain" id="PRO_5041642563" description="Golgi apparatus protein 1" evidence="12">
    <location>
        <begin position="26"/>
        <end position="1277"/>
    </location>
</feature>
<evidence type="ECO:0000256" key="4">
    <source>
        <dbReference type="ARBA" id="ARBA00022737"/>
    </source>
</evidence>
<keyword evidence="4" id="KW-0677">Repeat</keyword>
<comment type="caution">
    <text evidence="13">The sequence shown here is derived from an EMBL/GenBank/DDBJ whole genome shotgun (WGS) entry which is preliminary data.</text>
</comment>
<keyword evidence="5 11" id="KW-1133">Transmembrane helix</keyword>
<proteinExistence type="predicted"/>
<feature type="repeat" description="Cys-rich GLG1" evidence="8">
    <location>
        <begin position="149"/>
        <end position="211"/>
    </location>
</feature>
<evidence type="ECO:0000256" key="5">
    <source>
        <dbReference type="ARBA" id="ARBA00022989"/>
    </source>
</evidence>
<keyword evidence="9" id="KW-0175">Coiled coil</keyword>
<feature type="region of interest" description="Disordered" evidence="10">
    <location>
        <begin position="47"/>
        <end position="98"/>
    </location>
</feature>
<evidence type="ECO:0000256" key="2">
    <source>
        <dbReference type="ARBA" id="ARBA00022692"/>
    </source>
</evidence>
<feature type="coiled-coil region" evidence="9">
    <location>
        <begin position="267"/>
        <end position="294"/>
    </location>
</feature>
<sequence>MEDVGRRVNYFCVTWTIFCFVQTFAQLGNQGHDVNMINKLNPMNQGGVPAGLPGRQGAPAHLGAGGGAGNGQGQGLPPRANPPVGTPNARLPPQHGKPGGKLVFKPAQFKLSETAECADDCQKFCNPKQYRNNFAMLDCLQSDVKIMNEISEDCQHFIWRYKVNLTRDDRFDYASQEVCSAELQQIKDCHNLKKGDGHIIPCLIENMDNVTGKCRTYLEKMASIVFSDYRLIYRFVDNCEKDINTLKCGRVGPVDEEEDFHSQGKTLECLEEHLQDLDNNCKKQVLRVAELQADDYHLDKRLFYACRDDREHFCEDVAAGEGRIFECLFKHKFEKGMSKKCQKMLTVRQQLIAQDVKVEKTFWAACKQDIHTQKCFLHPSMQDHTEDTRRAAVLLCLENALKKDESLSAQCIAEMSELRQSLMEDYQISPEIVANCGTEITKCGGGVKRGGETLHCLMAMAQPKHDKSQADHPPVSVLCMRALEDLMKEADPGSDWKIDRALHMACEPVVETACRDVPRGEAHILNCLMEKVDTDAMTDECEARLMEIQYFIARDFKLDAALYKNCHNDAVNLCSAPKDWIEQGTTHPDNSPLILPCLYRHMKHDDDDDDNNDRGLQHSDNSASTAKIFIQLRLDRQLFKKCKSDAADLCNAPKNWISSGEEKKEKQGHVLSCLYRHFKADKLDKKHHGKKVSKPCKHEIKRVMRQRAKRVELKPEIEENCVQDLGMHCSDSELYKPGQEIACLQDHLDDLSAACHEVISNYTEDEEEMLELDNILMKACTPMIDKFCDEVRMDDDAEAEDIMQCLIDNKHHPDMDDKCKAGIEHHQLISLKDFRFNHKFKEACKKSVLKYCRNKKTKYEVVSCLSEHVRNDTLMDEKHRIEKHCRKQLRVEALERGENIKFDPVLEEKCHTDIQKFCGDIEKGNAKIIRRNCTKTCHKLLFKREEEEAVVGDFKLHSACKQMIKKHCRNEEEEDMLGCLKRYKDDPNFDDKCRALIIKRQINQNTDYRLNPTLMKTCKMDIPKFCRDVVKTQKNDDDLEGKVVTCLRKQYAVNRLSRDCHDTIRDIIKDSALNYMEDAALAQACEKEIVRYCGEEHQWAMDSEANKGKSKNKVEMVVQTDGQGRVIECLKKKFKEEVITASECRQQIARINQEAEVDINVDPLLHMACQQDLYRFCGDQESGEGRKMACLLAEFEDHASRLKPDCLKLLKQRKELWELSAQVAPIEGFQQIYDQIASSPSKLYILGVICAVIGMIFIVGITCGRASKKIAKQNKMK</sequence>
<dbReference type="AlphaFoldDB" id="A0AA89BS13"/>
<keyword evidence="7" id="KW-0325">Glycoprotein</keyword>
<gene>
    <name evidence="13" type="ORF">FSP39_001959</name>
</gene>
<evidence type="ECO:0000256" key="3">
    <source>
        <dbReference type="ARBA" id="ARBA00022729"/>
    </source>
</evidence>
<keyword evidence="6 11" id="KW-0472">Membrane</keyword>
<feature type="repeat" description="Cys-rich GLG1" evidence="8">
    <location>
        <begin position="474"/>
        <end position="536"/>
    </location>
</feature>
<evidence type="ECO:0000313" key="13">
    <source>
        <dbReference type="EMBL" id="KAK3085351.1"/>
    </source>
</evidence>
<feature type="repeat" description="Cys-rich GLG1" evidence="8">
    <location>
        <begin position="988"/>
        <end position="1055"/>
    </location>
</feature>
<accession>A0AA89BS13</accession>
<feature type="transmembrane region" description="Helical" evidence="11">
    <location>
        <begin position="1243"/>
        <end position="1267"/>
    </location>
</feature>
<evidence type="ECO:0000256" key="1">
    <source>
        <dbReference type="ARBA" id="ARBA00004479"/>
    </source>
</evidence>
<evidence type="ECO:0000256" key="9">
    <source>
        <dbReference type="SAM" id="Coils"/>
    </source>
</evidence>
<dbReference type="PROSITE" id="PS51289">
    <property type="entry name" value="GLG1_C_RICH"/>
    <property type="match status" value="7"/>
</dbReference>
<dbReference type="Proteomes" id="UP001186944">
    <property type="component" value="Unassembled WGS sequence"/>
</dbReference>
<protein>
    <recommendedName>
        <fullName evidence="15">Golgi apparatus protein 1</fullName>
    </recommendedName>
</protein>
<dbReference type="EMBL" id="VSWD01000012">
    <property type="protein sequence ID" value="KAK3085351.1"/>
    <property type="molecule type" value="Genomic_DNA"/>
</dbReference>
<comment type="subcellular location">
    <subcellularLocation>
        <location evidence="1">Membrane</location>
        <topology evidence="1">Single-pass type I membrane protein</topology>
    </subcellularLocation>
</comment>
<feature type="compositionally biased region" description="Gly residues" evidence="10">
    <location>
        <begin position="63"/>
        <end position="74"/>
    </location>
</feature>
<keyword evidence="14" id="KW-1185">Reference proteome</keyword>
<name>A0AA89BS13_PINIB</name>
<evidence type="ECO:0000256" key="6">
    <source>
        <dbReference type="ARBA" id="ARBA00023136"/>
    </source>
</evidence>
<evidence type="ECO:0000256" key="7">
    <source>
        <dbReference type="ARBA" id="ARBA00023180"/>
    </source>
</evidence>